<evidence type="ECO:0000256" key="4">
    <source>
        <dbReference type="SAM" id="Phobius"/>
    </source>
</evidence>
<dbReference type="RefSeq" id="WP_137337110.1">
    <property type="nucleotide sequence ID" value="NZ_CP040078.1"/>
</dbReference>
<evidence type="ECO:0000256" key="3">
    <source>
        <dbReference type="ARBA" id="ARBA00023136"/>
    </source>
</evidence>
<feature type="transmembrane region" description="Helical" evidence="4">
    <location>
        <begin position="370"/>
        <end position="387"/>
    </location>
</feature>
<dbReference type="KEGG" id="tvl:FAZ95_35925"/>
<dbReference type="OrthoDB" id="8558006at2"/>
<protein>
    <submittedName>
        <fullName evidence="7">MFS transporter</fullName>
    </submittedName>
</protein>
<feature type="transmembrane region" description="Helical" evidence="4">
    <location>
        <begin position="213"/>
        <end position="238"/>
    </location>
</feature>
<evidence type="ECO:0000259" key="6">
    <source>
        <dbReference type="PROSITE" id="PS50850"/>
    </source>
</evidence>
<dbReference type="Proteomes" id="UP000298656">
    <property type="component" value="Chromosome 2"/>
</dbReference>
<dbReference type="InterPro" id="IPR011701">
    <property type="entry name" value="MFS"/>
</dbReference>
<feature type="chain" id="PRO_5020976569" evidence="5">
    <location>
        <begin position="21"/>
        <end position="396"/>
    </location>
</feature>
<dbReference type="Pfam" id="PF07690">
    <property type="entry name" value="MFS_1"/>
    <property type="match status" value="1"/>
</dbReference>
<dbReference type="Gene3D" id="1.20.1250.20">
    <property type="entry name" value="MFS general substrate transporter like domains"/>
    <property type="match status" value="1"/>
</dbReference>
<accession>A0A4P8J2K9</accession>
<dbReference type="PANTHER" id="PTHR23534:SF1">
    <property type="entry name" value="MAJOR FACILITATOR SUPERFAMILY PROTEIN"/>
    <property type="match status" value="1"/>
</dbReference>
<evidence type="ECO:0000256" key="2">
    <source>
        <dbReference type="ARBA" id="ARBA00022989"/>
    </source>
</evidence>
<dbReference type="SUPFAM" id="SSF103473">
    <property type="entry name" value="MFS general substrate transporter"/>
    <property type="match status" value="1"/>
</dbReference>
<evidence type="ECO:0000256" key="1">
    <source>
        <dbReference type="ARBA" id="ARBA00022692"/>
    </source>
</evidence>
<keyword evidence="2 4" id="KW-1133">Transmembrane helix</keyword>
<dbReference type="AlphaFoldDB" id="A0A4P8J2K9"/>
<keyword evidence="8" id="KW-1185">Reference proteome</keyword>
<name>A0A4P8J2K9_9BURK</name>
<feature type="signal peptide" evidence="5">
    <location>
        <begin position="1"/>
        <end position="20"/>
    </location>
</feature>
<feature type="transmembrane region" description="Helical" evidence="4">
    <location>
        <begin position="135"/>
        <end position="154"/>
    </location>
</feature>
<dbReference type="EMBL" id="CP040078">
    <property type="protein sequence ID" value="QCP54343.1"/>
    <property type="molecule type" value="Genomic_DNA"/>
</dbReference>
<keyword evidence="1 4" id="KW-0812">Transmembrane</keyword>
<feature type="domain" description="Major facilitator superfamily (MFS) profile" evidence="6">
    <location>
        <begin position="212"/>
        <end position="396"/>
    </location>
</feature>
<organism evidence="7 8">
    <name type="scientific">Trinickia violacea</name>
    <dbReference type="NCBI Taxonomy" id="2571746"/>
    <lineage>
        <taxon>Bacteria</taxon>
        <taxon>Pseudomonadati</taxon>
        <taxon>Pseudomonadota</taxon>
        <taxon>Betaproteobacteria</taxon>
        <taxon>Burkholderiales</taxon>
        <taxon>Burkholderiaceae</taxon>
        <taxon>Trinickia</taxon>
    </lineage>
</organism>
<reference evidence="7 8" key="1">
    <citation type="submission" date="2019-05" db="EMBL/GenBank/DDBJ databases">
        <title>Burkholderia sp. DHOD12, isolated from subtropical forest soil.</title>
        <authorList>
            <person name="Gao Z.-H."/>
            <person name="Qiu L.-H."/>
        </authorList>
    </citation>
    <scope>NUCLEOTIDE SEQUENCE [LARGE SCALE GENOMIC DNA]</scope>
    <source>
        <strain evidence="7 8">DHOD12</strain>
    </source>
</reference>
<feature type="transmembrane region" description="Helical" evidence="4">
    <location>
        <begin position="277"/>
        <end position="297"/>
    </location>
</feature>
<dbReference type="InterPro" id="IPR020846">
    <property type="entry name" value="MFS_dom"/>
</dbReference>
<dbReference type="GO" id="GO:0022857">
    <property type="term" value="F:transmembrane transporter activity"/>
    <property type="evidence" value="ECO:0007669"/>
    <property type="project" value="InterPro"/>
</dbReference>
<gene>
    <name evidence="7" type="ORF">FAZ95_35925</name>
</gene>
<keyword evidence="3 4" id="KW-0472">Membrane</keyword>
<evidence type="ECO:0000313" key="8">
    <source>
        <dbReference type="Proteomes" id="UP000298656"/>
    </source>
</evidence>
<evidence type="ECO:0000256" key="5">
    <source>
        <dbReference type="SAM" id="SignalP"/>
    </source>
</evidence>
<feature type="transmembrane region" description="Helical" evidence="4">
    <location>
        <begin position="303"/>
        <end position="327"/>
    </location>
</feature>
<feature type="transmembrane region" description="Helical" evidence="4">
    <location>
        <begin position="166"/>
        <end position="187"/>
    </location>
</feature>
<keyword evidence="5" id="KW-0732">Signal</keyword>
<feature type="transmembrane region" description="Helical" evidence="4">
    <location>
        <begin position="250"/>
        <end position="270"/>
    </location>
</feature>
<dbReference type="PANTHER" id="PTHR23534">
    <property type="entry name" value="MFS PERMEASE"/>
    <property type="match status" value="1"/>
</dbReference>
<feature type="transmembrane region" description="Helical" evidence="4">
    <location>
        <begin position="99"/>
        <end position="123"/>
    </location>
</feature>
<sequence length="396" mass="41709">MSIQKINIHILRLATAQALAGANSTVVYATGAIIGNMLSPRPELATMPISVFVVGMTVATLPVGALTRRNGRQAAFLSGNLCGVIAGLLGALALVVQSFTLFCLAMLFGGAYAAVVLTFRFAAAECVRHEERARALSTVMAGGVLAGVFGPQLVTVTMNLWSPHAYAVTYLAAAIAAALSAIVLLGVKFEHRPQTTHHAFGRPISDILQQPRFVVAMLCGVVSYMMMNFMMTSAPLAMELCGISRVHANYGIEMHVVAMYAPSFFTGRLISRFGAPTITLTGLALIALAAVAGLSGLSINHFWGALVLLGIGWNFGFLGASALVLSCHTPEEGARIQSINDFVVFGAMVIGSFVSGGLLSAFGWSTVSGLLLPPVLLATMGMLWLQGSRHKIVEQR</sequence>
<feature type="transmembrane region" description="Helical" evidence="4">
    <location>
        <begin position="74"/>
        <end position="93"/>
    </location>
</feature>
<evidence type="ECO:0000313" key="7">
    <source>
        <dbReference type="EMBL" id="QCP54343.1"/>
    </source>
</evidence>
<feature type="transmembrane region" description="Helical" evidence="4">
    <location>
        <begin position="45"/>
        <end position="67"/>
    </location>
</feature>
<feature type="transmembrane region" description="Helical" evidence="4">
    <location>
        <begin position="339"/>
        <end position="364"/>
    </location>
</feature>
<dbReference type="InterPro" id="IPR036259">
    <property type="entry name" value="MFS_trans_sf"/>
</dbReference>
<proteinExistence type="predicted"/>
<dbReference type="PROSITE" id="PS50850">
    <property type="entry name" value="MFS"/>
    <property type="match status" value="1"/>
</dbReference>